<keyword evidence="1" id="KW-0966">Cell projection</keyword>
<reference evidence="1" key="1">
    <citation type="submission" date="2019-11" db="EMBL/GenBank/DDBJ databases">
        <title>Characterization of Clostridium perfringens isolates from swine manure treated agricultural soils.</title>
        <authorList>
            <person name="Wushke S.T."/>
        </authorList>
    </citation>
    <scope>NUCLEOTIDE SEQUENCE</scope>
    <source>
        <strain evidence="1">V2</strain>
    </source>
</reference>
<keyword evidence="1" id="KW-0969">Cilium</keyword>
<feature type="non-terminal residue" evidence="1">
    <location>
        <position position="128"/>
    </location>
</feature>
<dbReference type="AlphaFoldDB" id="A0AAW9ISW4"/>
<keyword evidence="1" id="KW-0282">Flagellum</keyword>
<dbReference type="EMBL" id="WNVM01000673">
    <property type="protein sequence ID" value="MDZ5010701.1"/>
    <property type="molecule type" value="Genomic_DNA"/>
</dbReference>
<accession>A0AAW9ISW4</accession>
<sequence>MSSSAGIKVDGKNATAATITGFKASDFNISGTNTIKLTIDGEEKSIAIDGKSLEKTDAAGLDNEKLQTVLNESLKEYKLSAVVDVSGDITFKSTVLGKDVVDPSININSKTGSFKLGEDATFSTNTLK</sequence>
<gene>
    <name evidence="1" type="ORF">GNF77_17735</name>
</gene>
<comment type="caution">
    <text evidence="1">The sequence shown here is derived from an EMBL/GenBank/DDBJ whole genome shotgun (WGS) entry which is preliminary data.</text>
</comment>
<organism evidence="1 2">
    <name type="scientific">Clostridium perfringens</name>
    <dbReference type="NCBI Taxonomy" id="1502"/>
    <lineage>
        <taxon>Bacteria</taxon>
        <taxon>Bacillati</taxon>
        <taxon>Bacillota</taxon>
        <taxon>Clostridia</taxon>
        <taxon>Eubacteriales</taxon>
        <taxon>Clostridiaceae</taxon>
        <taxon>Clostridium</taxon>
    </lineage>
</organism>
<name>A0AAW9ISW4_CLOPF</name>
<evidence type="ECO:0000313" key="1">
    <source>
        <dbReference type="EMBL" id="MDZ5010701.1"/>
    </source>
</evidence>
<evidence type="ECO:0000313" key="2">
    <source>
        <dbReference type="Proteomes" id="UP001292368"/>
    </source>
</evidence>
<dbReference type="Proteomes" id="UP001292368">
    <property type="component" value="Unassembled WGS sequence"/>
</dbReference>
<protein>
    <submittedName>
        <fullName evidence="1">Flagellar cap protein FliD</fullName>
    </submittedName>
</protein>
<proteinExistence type="predicted"/>